<dbReference type="InterPro" id="IPR037396">
    <property type="entry name" value="FMN_HAD"/>
</dbReference>
<dbReference type="InParanoid" id="A0A7R8UX03"/>
<evidence type="ECO:0000256" key="4">
    <source>
        <dbReference type="ARBA" id="ARBA00024042"/>
    </source>
</evidence>
<proteinExistence type="inferred from homology"/>
<dbReference type="OrthoDB" id="25826at2759"/>
<keyword evidence="11" id="KW-1185">Reference proteome</keyword>
<feature type="binding site" evidence="8">
    <location>
        <begin position="77"/>
        <end position="79"/>
    </location>
    <ligand>
        <name>FMN</name>
        <dbReference type="ChEBI" id="CHEBI:58210"/>
    </ligand>
</feature>
<evidence type="ECO:0000256" key="3">
    <source>
        <dbReference type="ARBA" id="ARBA00023002"/>
    </source>
</evidence>
<dbReference type="GO" id="GO:0003973">
    <property type="term" value="F:(S)-2-hydroxy-acid oxidase activity"/>
    <property type="evidence" value="ECO:0007669"/>
    <property type="project" value="UniProtKB-EC"/>
</dbReference>
<evidence type="ECO:0000313" key="11">
    <source>
        <dbReference type="Proteomes" id="UP000594454"/>
    </source>
</evidence>
<feature type="binding site" evidence="8">
    <location>
        <position position="165"/>
    </location>
    <ligand>
        <name>glyoxylate</name>
        <dbReference type="ChEBI" id="CHEBI:36655"/>
    </ligand>
</feature>
<sequence length="365" mass="40196">MSLICLNDYERAASAILDKLALDYYKGGAGDELTLKNNVEAYSRLRIRPRFLRDLTETNTRCSLLGNEYKMPIGIAPSAMQKMAHPEGEIGAAIAAGKAGCVYILSTLSTTSLEDVAEAAPDTHKWFQLYIFKNRAVTESMIRRAEKAGYEALVVTIDAPVRGTRRSDIKNNFRVPPHLKLENFCGELCNGVRCQPGVAGVNHFLISKFDTSLTWKDIDWLIEFTKLPVILKGILTPEDAQLAYEHGVRGIIVSNHGARQVDTAPATIEALPEISRAVGDKMLVMMDGGIRAGNDVFKALALGAKMVFLGRSVLWGLTVGGQKGVEDVLEIIHTDLELLMGLCGCVNVKEIKPQMVVHESYYWKL</sequence>
<reference evidence="10 11" key="1">
    <citation type="submission" date="2020-11" db="EMBL/GenBank/DDBJ databases">
        <authorList>
            <person name="Wallbank WR R."/>
            <person name="Pardo Diaz C."/>
            <person name="Kozak K."/>
            <person name="Martin S."/>
            <person name="Jiggins C."/>
            <person name="Moest M."/>
            <person name="Warren A I."/>
            <person name="Generalovic N T."/>
            <person name="Byers J.R.P. K."/>
            <person name="Montejo-Kovacevich G."/>
            <person name="Yen C E."/>
        </authorList>
    </citation>
    <scope>NUCLEOTIDE SEQUENCE [LARGE SCALE GENOMIC DNA]</scope>
</reference>
<feature type="binding site" evidence="8">
    <location>
        <position position="24"/>
    </location>
    <ligand>
        <name>glyoxylate</name>
        <dbReference type="ChEBI" id="CHEBI:36655"/>
    </ligand>
</feature>
<dbReference type="GO" id="GO:0005782">
    <property type="term" value="C:peroxisomal matrix"/>
    <property type="evidence" value="ECO:0007669"/>
    <property type="project" value="TreeGrafter"/>
</dbReference>
<protein>
    <recommendedName>
        <fullName evidence="2">(S)-2-hydroxy-acid oxidase</fullName>
        <ecNumber evidence="2">1.1.3.15</ecNumber>
    </recommendedName>
</protein>
<dbReference type="FunFam" id="3.20.20.70:FF:000056">
    <property type="entry name" value="hydroxyacid oxidase 2"/>
    <property type="match status" value="1"/>
</dbReference>
<dbReference type="PANTHER" id="PTHR10578">
    <property type="entry name" value="S -2-HYDROXY-ACID OXIDASE-RELATED"/>
    <property type="match status" value="1"/>
</dbReference>
<dbReference type="PIRSF" id="PIRSF000138">
    <property type="entry name" value="Al-hdrx_acd_dh"/>
    <property type="match status" value="1"/>
</dbReference>
<accession>A0A7R8UX03</accession>
<comment type="catalytic activity">
    <reaction evidence="5">
        <text>a (2S)-2-hydroxycarboxylate + O2 = a 2-oxocarboxylate + H2O2</text>
        <dbReference type="Rhea" id="RHEA:16789"/>
        <dbReference type="ChEBI" id="CHEBI:15379"/>
        <dbReference type="ChEBI" id="CHEBI:16240"/>
        <dbReference type="ChEBI" id="CHEBI:35179"/>
        <dbReference type="ChEBI" id="CHEBI:58123"/>
        <dbReference type="EC" id="1.1.3.15"/>
    </reaction>
    <physiologicalReaction direction="left-to-right" evidence="5">
        <dbReference type="Rhea" id="RHEA:16790"/>
    </physiologicalReaction>
</comment>
<comment type="similarity">
    <text evidence="4">Belongs to the FMN-dependent alpha-hydroxy acid dehydrogenase family.</text>
</comment>
<dbReference type="InterPro" id="IPR000262">
    <property type="entry name" value="FMN-dep_DH"/>
</dbReference>
<feature type="active site" description="Proton acceptor" evidence="7">
    <location>
        <position position="256"/>
    </location>
</feature>
<dbReference type="Pfam" id="PF01070">
    <property type="entry name" value="FMN_dh"/>
    <property type="match status" value="1"/>
</dbReference>
<dbReference type="InterPro" id="IPR013785">
    <property type="entry name" value="Aldolase_TIM"/>
</dbReference>
<keyword evidence="8" id="KW-0288">FMN</keyword>
<dbReference type="PROSITE" id="PS51349">
    <property type="entry name" value="FMN_HYDROXY_ACID_DH_2"/>
    <property type="match status" value="1"/>
</dbReference>
<dbReference type="InterPro" id="IPR012133">
    <property type="entry name" value="Alpha-hydoxy_acid_DH_FMN"/>
</dbReference>
<keyword evidence="3" id="KW-0560">Oxidoreductase</keyword>
<feature type="binding site" evidence="8">
    <location>
        <begin position="287"/>
        <end position="291"/>
    </location>
    <ligand>
        <name>FMN</name>
        <dbReference type="ChEBI" id="CHEBI:58210"/>
    </ligand>
</feature>
<evidence type="ECO:0000256" key="1">
    <source>
        <dbReference type="ARBA" id="ARBA00001917"/>
    </source>
</evidence>
<dbReference type="EMBL" id="LR899012">
    <property type="protein sequence ID" value="CAD7088131.1"/>
    <property type="molecule type" value="Genomic_DNA"/>
</dbReference>
<evidence type="ECO:0000256" key="6">
    <source>
        <dbReference type="ARBA" id="ARBA00029327"/>
    </source>
</evidence>
<name>A0A7R8UX03_HERIL</name>
<feature type="binding site" evidence="8">
    <location>
        <position position="254"/>
    </location>
    <ligand>
        <name>FMN</name>
        <dbReference type="ChEBI" id="CHEBI:58210"/>
    </ligand>
</feature>
<dbReference type="Gene3D" id="3.20.20.70">
    <property type="entry name" value="Aldolase class I"/>
    <property type="match status" value="1"/>
</dbReference>
<feature type="binding site" evidence="8">
    <location>
        <position position="156"/>
    </location>
    <ligand>
        <name>FMN</name>
        <dbReference type="ChEBI" id="CHEBI:58210"/>
    </ligand>
</feature>
<comment type="cofactor">
    <cofactor evidence="1">
        <name>FMN</name>
        <dbReference type="ChEBI" id="CHEBI:58210"/>
    </cofactor>
</comment>
<gene>
    <name evidence="10" type="ORF">HERILL_LOCUS10783</name>
</gene>
<feature type="binding site" evidence="8">
    <location>
        <position position="128"/>
    </location>
    <ligand>
        <name>FMN</name>
        <dbReference type="ChEBI" id="CHEBI:58210"/>
    </ligand>
</feature>
<dbReference type="EC" id="1.1.3.15" evidence="2"/>
<dbReference type="PROSITE" id="PS00557">
    <property type="entry name" value="FMN_HYDROXY_ACID_DH_1"/>
    <property type="match status" value="1"/>
</dbReference>
<dbReference type="Proteomes" id="UP000594454">
    <property type="component" value="Chromosome 4"/>
</dbReference>
<evidence type="ECO:0000256" key="7">
    <source>
        <dbReference type="PIRSR" id="PIRSR000138-1"/>
    </source>
</evidence>
<dbReference type="PANTHER" id="PTHR10578:SF149">
    <property type="entry name" value="2-HYDROXYACID OXIDASE 2"/>
    <property type="match status" value="1"/>
</dbReference>
<dbReference type="SUPFAM" id="SSF51395">
    <property type="entry name" value="FMN-linked oxidoreductases"/>
    <property type="match status" value="1"/>
</dbReference>
<feature type="binding site" evidence="8">
    <location>
        <position position="259"/>
    </location>
    <ligand>
        <name>glyoxylate</name>
        <dbReference type="ChEBI" id="CHEBI:36655"/>
    </ligand>
</feature>
<dbReference type="GO" id="GO:0001561">
    <property type="term" value="P:fatty acid alpha-oxidation"/>
    <property type="evidence" value="ECO:0007669"/>
    <property type="project" value="TreeGrafter"/>
</dbReference>
<feature type="binding site" evidence="8">
    <location>
        <begin position="310"/>
        <end position="311"/>
    </location>
    <ligand>
        <name>FMN</name>
        <dbReference type="ChEBI" id="CHEBI:58210"/>
    </ligand>
</feature>
<dbReference type="GO" id="GO:0010181">
    <property type="term" value="F:FMN binding"/>
    <property type="evidence" value="ECO:0007669"/>
    <property type="project" value="InterPro"/>
</dbReference>
<feature type="binding site" evidence="8">
    <location>
        <position position="232"/>
    </location>
    <ligand>
        <name>FMN</name>
        <dbReference type="ChEBI" id="CHEBI:58210"/>
    </ligand>
</feature>
<dbReference type="OMA" id="RKYVQHA"/>
<evidence type="ECO:0000259" key="9">
    <source>
        <dbReference type="PROSITE" id="PS51349"/>
    </source>
</evidence>
<dbReference type="AlphaFoldDB" id="A0A7R8UX03"/>
<keyword evidence="8" id="KW-0285">Flavoprotein</keyword>
<feature type="binding site" evidence="8">
    <location>
        <position position="256"/>
    </location>
    <ligand>
        <name>glyoxylate</name>
        <dbReference type="ChEBI" id="CHEBI:36655"/>
    </ligand>
</feature>
<evidence type="ECO:0000256" key="8">
    <source>
        <dbReference type="PIRSR" id="PIRSR000138-2"/>
    </source>
</evidence>
<feature type="domain" description="FMN hydroxy acid dehydrogenase" evidence="9">
    <location>
        <begin position="1"/>
        <end position="361"/>
    </location>
</feature>
<dbReference type="CDD" id="cd02809">
    <property type="entry name" value="alpha_hydroxyacid_oxid_FMN"/>
    <property type="match status" value="1"/>
</dbReference>
<evidence type="ECO:0000256" key="2">
    <source>
        <dbReference type="ARBA" id="ARBA00013087"/>
    </source>
</evidence>
<organism evidence="10 11">
    <name type="scientific">Hermetia illucens</name>
    <name type="common">Black soldier fly</name>
    <dbReference type="NCBI Taxonomy" id="343691"/>
    <lineage>
        <taxon>Eukaryota</taxon>
        <taxon>Metazoa</taxon>
        <taxon>Ecdysozoa</taxon>
        <taxon>Arthropoda</taxon>
        <taxon>Hexapoda</taxon>
        <taxon>Insecta</taxon>
        <taxon>Pterygota</taxon>
        <taxon>Neoptera</taxon>
        <taxon>Endopterygota</taxon>
        <taxon>Diptera</taxon>
        <taxon>Brachycera</taxon>
        <taxon>Stratiomyomorpha</taxon>
        <taxon>Stratiomyidae</taxon>
        <taxon>Hermetiinae</taxon>
        <taxon>Hermetia</taxon>
    </lineage>
</organism>
<comment type="catalytic activity">
    <reaction evidence="6">
        <text>2-hydroxyoctanoate + O2 = 2-oxooctanoate + H2O2</text>
        <dbReference type="Rhea" id="RHEA:67940"/>
        <dbReference type="ChEBI" id="CHEBI:15379"/>
        <dbReference type="ChEBI" id="CHEBI:16240"/>
        <dbReference type="ChEBI" id="CHEBI:133514"/>
        <dbReference type="ChEBI" id="CHEBI:176689"/>
    </reaction>
    <physiologicalReaction direction="left-to-right" evidence="6">
        <dbReference type="Rhea" id="RHEA:67941"/>
    </physiologicalReaction>
</comment>
<feature type="binding site" evidence="8">
    <location>
        <position position="130"/>
    </location>
    <ligand>
        <name>FMN</name>
        <dbReference type="ChEBI" id="CHEBI:58210"/>
    </ligand>
</feature>
<dbReference type="InterPro" id="IPR008259">
    <property type="entry name" value="FMN_hydac_DH_AS"/>
</dbReference>
<feature type="binding site" evidence="8">
    <location>
        <position position="106"/>
    </location>
    <ligand>
        <name>FMN</name>
        <dbReference type="ChEBI" id="CHEBI:58210"/>
    </ligand>
</feature>
<evidence type="ECO:0000256" key="5">
    <source>
        <dbReference type="ARBA" id="ARBA00029325"/>
    </source>
</evidence>
<evidence type="ECO:0000313" key="10">
    <source>
        <dbReference type="EMBL" id="CAD7088131.1"/>
    </source>
</evidence>